<dbReference type="Proteomes" id="UP000886070">
    <property type="component" value="Unassembled WGS sequence"/>
</dbReference>
<evidence type="ECO:0008006" key="2">
    <source>
        <dbReference type="Google" id="ProtNLM"/>
    </source>
</evidence>
<comment type="caution">
    <text evidence="1">The sequence shown here is derived from an EMBL/GenBank/DDBJ whole genome shotgun (WGS) entry which is preliminary data.</text>
</comment>
<dbReference type="SUPFAM" id="SSF53850">
    <property type="entry name" value="Periplasmic binding protein-like II"/>
    <property type="match status" value="1"/>
</dbReference>
<name>A0A7V5M0J6_UNCAE</name>
<dbReference type="PANTHER" id="PTHR42941:SF1">
    <property type="entry name" value="SLL1037 PROTEIN"/>
    <property type="match status" value="1"/>
</dbReference>
<gene>
    <name evidence="1" type="ORF">ENL39_04965</name>
</gene>
<dbReference type="AlphaFoldDB" id="A0A7V5M0J6"/>
<proteinExistence type="predicted"/>
<accession>A0A7V5M0J6</accession>
<dbReference type="Pfam" id="PF16868">
    <property type="entry name" value="NMT1_3"/>
    <property type="match status" value="1"/>
</dbReference>
<evidence type="ECO:0000313" key="1">
    <source>
        <dbReference type="EMBL" id="HHF98819.1"/>
    </source>
</evidence>
<sequence length="165" mass="18554">YGMSFEKIKEWGGLVIQVSGGQIPQVVREGRADMWVEVAPGGHPAITEAMTTTNLRMIELPEKVIKSLTKYGYYEDVVPANLFPNQPYSFKTVNPGTCIIAHARMSNELAYMITKVICEHKDEVVAAHASIKPFEPRKAWMSEIRGGVPLHPGAEQYYRDKGWME</sequence>
<dbReference type="PANTHER" id="PTHR42941">
    <property type="entry name" value="SLL1037 PROTEIN"/>
    <property type="match status" value="1"/>
</dbReference>
<dbReference type="EMBL" id="DRTT01000139">
    <property type="protein sequence ID" value="HHF98819.1"/>
    <property type="molecule type" value="Genomic_DNA"/>
</dbReference>
<feature type="non-terminal residue" evidence="1">
    <location>
        <position position="1"/>
    </location>
</feature>
<organism evidence="1">
    <name type="scientific">Aerophobetes bacterium</name>
    <dbReference type="NCBI Taxonomy" id="2030807"/>
    <lineage>
        <taxon>Bacteria</taxon>
        <taxon>Candidatus Aerophobota</taxon>
    </lineage>
</organism>
<dbReference type="InterPro" id="IPR011852">
    <property type="entry name" value="TRAP_TAXI"/>
</dbReference>
<reference evidence="1" key="1">
    <citation type="journal article" date="2020" name="mSystems">
        <title>Genome- and Community-Level Interaction Insights into Carbon Utilization and Element Cycling Functions of Hydrothermarchaeota in Hydrothermal Sediment.</title>
        <authorList>
            <person name="Zhou Z."/>
            <person name="Liu Y."/>
            <person name="Xu W."/>
            <person name="Pan J."/>
            <person name="Luo Z.H."/>
            <person name="Li M."/>
        </authorList>
    </citation>
    <scope>NUCLEOTIDE SEQUENCE [LARGE SCALE GENOMIC DNA]</scope>
    <source>
        <strain evidence="1">HyVt-92</strain>
    </source>
</reference>
<protein>
    <recommendedName>
        <fullName evidence="2">TAXI family TRAP transporter solute-binding subunit</fullName>
    </recommendedName>
</protein>
<dbReference type="Gene3D" id="3.40.190.10">
    <property type="entry name" value="Periplasmic binding protein-like II"/>
    <property type="match status" value="1"/>
</dbReference>